<reference evidence="1 2" key="1">
    <citation type="journal article" date="2018" name="Nat. Genet.">
        <title>The Rosa genome provides new insights in the design of modern roses.</title>
        <authorList>
            <person name="Bendahmane M."/>
        </authorList>
    </citation>
    <scope>NUCLEOTIDE SEQUENCE [LARGE SCALE GENOMIC DNA]</scope>
    <source>
        <strain evidence="2">cv. Old Blush</strain>
    </source>
</reference>
<dbReference type="Proteomes" id="UP000238479">
    <property type="component" value="Chromosome 6"/>
</dbReference>
<comment type="caution">
    <text evidence="1">The sequence shown here is derived from an EMBL/GenBank/DDBJ whole genome shotgun (WGS) entry which is preliminary data.</text>
</comment>
<name>A0A2P6PS26_ROSCH</name>
<dbReference type="Gene3D" id="2.60.120.10">
    <property type="entry name" value="Jelly Rolls"/>
    <property type="match status" value="1"/>
</dbReference>
<organism evidence="1 2">
    <name type="scientific">Rosa chinensis</name>
    <name type="common">China rose</name>
    <dbReference type="NCBI Taxonomy" id="74649"/>
    <lineage>
        <taxon>Eukaryota</taxon>
        <taxon>Viridiplantae</taxon>
        <taxon>Streptophyta</taxon>
        <taxon>Embryophyta</taxon>
        <taxon>Tracheophyta</taxon>
        <taxon>Spermatophyta</taxon>
        <taxon>Magnoliopsida</taxon>
        <taxon>eudicotyledons</taxon>
        <taxon>Gunneridae</taxon>
        <taxon>Pentapetalae</taxon>
        <taxon>rosids</taxon>
        <taxon>fabids</taxon>
        <taxon>Rosales</taxon>
        <taxon>Rosaceae</taxon>
        <taxon>Rosoideae</taxon>
        <taxon>Rosoideae incertae sedis</taxon>
        <taxon>Rosa</taxon>
    </lineage>
</organism>
<proteinExistence type="predicted"/>
<dbReference type="EMBL" id="PDCK01000044">
    <property type="protein sequence ID" value="PRQ24722.1"/>
    <property type="molecule type" value="Genomic_DNA"/>
</dbReference>
<dbReference type="InterPro" id="IPR014710">
    <property type="entry name" value="RmlC-like_jellyroll"/>
</dbReference>
<protein>
    <submittedName>
        <fullName evidence="1">Uncharacterized protein</fullName>
    </submittedName>
</protein>
<sequence length="106" mass="11627">MISSTRALGRLLTFNIYKFGFTTAFAFNFSSINGLIISMGRADVEVGDVYKTSMVIYVAFSSQSPTLQLLDSSLFQNDLVTDIIAKTTLLDTAQIQKLKILFGGTN</sequence>
<dbReference type="STRING" id="74649.A0A2P6PS26"/>
<keyword evidence="2" id="KW-1185">Reference proteome</keyword>
<dbReference type="AlphaFoldDB" id="A0A2P6PS26"/>
<gene>
    <name evidence="1" type="ORF">RchiOBHm_Chr6g0275561</name>
</gene>
<dbReference type="Gramene" id="PRQ24722">
    <property type="protein sequence ID" value="PRQ24722"/>
    <property type="gene ID" value="RchiOBHm_Chr6g0275561"/>
</dbReference>
<accession>A0A2P6PS26</accession>
<evidence type="ECO:0000313" key="2">
    <source>
        <dbReference type="Proteomes" id="UP000238479"/>
    </source>
</evidence>
<evidence type="ECO:0000313" key="1">
    <source>
        <dbReference type="EMBL" id="PRQ24722.1"/>
    </source>
</evidence>